<keyword evidence="1" id="KW-1133">Transmembrane helix</keyword>
<keyword evidence="3" id="KW-1185">Reference proteome</keyword>
<evidence type="ECO:0000313" key="3">
    <source>
        <dbReference type="Proteomes" id="UP001219525"/>
    </source>
</evidence>
<name>A0AAD6Y6E3_9AGAR</name>
<comment type="caution">
    <text evidence="2">The sequence shown here is derived from an EMBL/GenBank/DDBJ whole genome shotgun (WGS) entry which is preliminary data.</text>
</comment>
<sequence>MATAQTPSSLGDLRRFTSGQSWGSQPIFLFIILGFVLVYTLCCRVYAVVAASSRARGLQKVENVNHFLHAPRRKADRNRHAGDGPESSRVYCCLAGACARIGHDSELVSLVIAVKRFNRDSFNYRFLTDEPRSDSTKCSQNSGIIWRILVTDFDISDDANSYTRLGRVEVDESHFDHPTVGLDFESGTGYPTALMGTISDRLVGARCR</sequence>
<dbReference type="AlphaFoldDB" id="A0AAD6Y6E3"/>
<evidence type="ECO:0000256" key="1">
    <source>
        <dbReference type="SAM" id="Phobius"/>
    </source>
</evidence>
<evidence type="ECO:0000313" key="2">
    <source>
        <dbReference type="EMBL" id="KAJ7193444.1"/>
    </source>
</evidence>
<proteinExistence type="predicted"/>
<dbReference type="Proteomes" id="UP001219525">
    <property type="component" value="Unassembled WGS sequence"/>
</dbReference>
<keyword evidence="1" id="KW-0812">Transmembrane</keyword>
<reference evidence="2" key="1">
    <citation type="submission" date="2023-03" db="EMBL/GenBank/DDBJ databases">
        <title>Massive genome expansion in bonnet fungi (Mycena s.s.) driven by repeated elements and novel gene families across ecological guilds.</title>
        <authorList>
            <consortium name="Lawrence Berkeley National Laboratory"/>
            <person name="Harder C.B."/>
            <person name="Miyauchi S."/>
            <person name="Viragh M."/>
            <person name="Kuo A."/>
            <person name="Thoen E."/>
            <person name="Andreopoulos B."/>
            <person name="Lu D."/>
            <person name="Skrede I."/>
            <person name="Drula E."/>
            <person name="Henrissat B."/>
            <person name="Morin E."/>
            <person name="Kohler A."/>
            <person name="Barry K."/>
            <person name="LaButti K."/>
            <person name="Morin E."/>
            <person name="Salamov A."/>
            <person name="Lipzen A."/>
            <person name="Mereny Z."/>
            <person name="Hegedus B."/>
            <person name="Baldrian P."/>
            <person name="Stursova M."/>
            <person name="Weitz H."/>
            <person name="Taylor A."/>
            <person name="Grigoriev I.V."/>
            <person name="Nagy L.G."/>
            <person name="Martin F."/>
            <person name="Kauserud H."/>
        </authorList>
    </citation>
    <scope>NUCLEOTIDE SEQUENCE</scope>
    <source>
        <strain evidence="2">9144</strain>
    </source>
</reference>
<keyword evidence="1" id="KW-0472">Membrane</keyword>
<feature type="transmembrane region" description="Helical" evidence="1">
    <location>
        <begin position="27"/>
        <end position="49"/>
    </location>
</feature>
<organism evidence="2 3">
    <name type="scientific">Mycena pura</name>
    <dbReference type="NCBI Taxonomy" id="153505"/>
    <lineage>
        <taxon>Eukaryota</taxon>
        <taxon>Fungi</taxon>
        <taxon>Dikarya</taxon>
        <taxon>Basidiomycota</taxon>
        <taxon>Agaricomycotina</taxon>
        <taxon>Agaricomycetes</taxon>
        <taxon>Agaricomycetidae</taxon>
        <taxon>Agaricales</taxon>
        <taxon>Marasmiineae</taxon>
        <taxon>Mycenaceae</taxon>
        <taxon>Mycena</taxon>
    </lineage>
</organism>
<gene>
    <name evidence="2" type="ORF">GGX14DRAFT_405510</name>
</gene>
<accession>A0AAD6Y6E3</accession>
<dbReference type="EMBL" id="JARJCW010000108">
    <property type="protein sequence ID" value="KAJ7193444.1"/>
    <property type="molecule type" value="Genomic_DNA"/>
</dbReference>
<protein>
    <submittedName>
        <fullName evidence="2">Uncharacterized protein</fullName>
    </submittedName>
</protein>